<dbReference type="Proteomes" id="UP000038045">
    <property type="component" value="Unplaced"/>
</dbReference>
<protein>
    <submittedName>
        <fullName evidence="3">G_PROTEIN_RECEP_F1_2 domain-containing protein</fullName>
    </submittedName>
</protein>
<keyword evidence="1" id="KW-1133">Transmembrane helix</keyword>
<proteinExistence type="predicted"/>
<feature type="transmembrane region" description="Helical" evidence="1">
    <location>
        <begin position="98"/>
        <end position="120"/>
    </location>
</feature>
<organism evidence="2 3">
    <name type="scientific">Parastrongyloides trichosuri</name>
    <name type="common">Possum-specific nematode worm</name>
    <dbReference type="NCBI Taxonomy" id="131310"/>
    <lineage>
        <taxon>Eukaryota</taxon>
        <taxon>Metazoa</taxon>
        <taxon>Ecdysozoa</taxon>
        <taxon>Nematoda</taxon>
        <taxon>Chromadorea</taxon>
        <taxon>Rhabditida</taxon>
        <taxon>Tylenchina</taxon>
        <taxon>Panagrolaimomorpha</taxon>
        <taxon>Strongyloidoidea</taxon>
        <taxon>Strongyloididae</taxon>
        <taxon>Parastrongyloides</taxon>
    </lineage>
</organism>
<sequence length="173" mass="19807">MLIIPAILRSFALLISIISFILVLTGPGVCHYIDTYFESYYYCDSSQNVDISEWDWFPNSIYGQIPVIIVPLIYSLIPISISIYHIIKKDWIDPIKQLGILGCGIAIFLVCAAIETFYAARYGTIFYTILFSRQGTSFYVQGWAAAAGLYYLVTITYFIDMVVIYKTQYQNDY</sequence>
<feature type="transmembrane region" description="Helical" evidence="1">
    <location>
        <begin position="140"/>
        <end position="165"/>
    </location>
</feature>
<name>A0A0N4ZPK0_PARTI</name>
<evidence type="ECO:0000313" key="2">
    <source>
        <dbReference type="Proteomes" id="UP000038045"/>
    </source>
</evidence>
<dbReference type="STRING" id="131310.A0A0N4ZPK0"/>
<evidence type="ECO:0000256" key="1">
    <source>
        <dbReference type="SAM" id="Phobius"/>
    </source>
</evidence>
<feature type="transmembrane region" description="Helical" evidence="1">
    <location>
        <begin position="7"/>
        <end position="29"/>
    </location>
</feature>
<dbReference type="AlphaFoldDB" id="A0A0N4ZPK0"/>
<reference evidence="3" key="1">
    <citation type="submission" date="2017-02" db="UniProtKB">
        <authorList>
            <consortium name="WormBaseParasite"/>
        </authorList>
    </citation>
    <scope>IDENTIFICATION</scope>
</reference>
<feature type="transmembrane region" description="Helical" evidence="1">
    <location>
        <begin position="61"/>
        <end position="86"/>
    </location>
</feature>
<keyword evidence="1" id="KW-0472">Membrane</keyword>
<dbReference type="WBParaSite" id="PTRK_0001045800.1">
    <property type="protein sequence ID" value="PTRK_0001045800.1"/>
    <property type="gene ID" value="PTRK_0001045800"/>
</dbReference>
<keyword evidence="2" id="KW-1185">Reference proteome</keyword>
<keyword evidence="1" id="KW-0812">Transmembrane</keyword>
<evidence type="ECO:0000313" key="3">
    <source>
        <dbReference type="WBParaSite" id="PTRK_0001045800.1"/>
    </source>
</evidence>
<accession>A0A0N4ZPK0</accession>